<evidence type="ECO:0000313" key="3">
    <source>
        <dbReference type="Proteomes" id="UP000503399"/>
    </source>
</evidence>
<accession>A0A6F8ZCH9</accession>
<feature type="region of interest" description="Disordered" evidence="1">
    <location>
        <begin position="1"/>
        <end position="20"/>
    </location>
</feature>
<keyword evidence="3" id="KW-1185">Reference proteome</keyword>
<reference evidence="2 3" key="1">
    <citation type="submission" date="2020-02" db="EMBL/GenBank/DDBJ databases">
        <authorList>
            <person name="Hogendoorn C."/>
        </authorList>
    </citation>
    <scope>NUCLEOTIDE SEQUENCE [LARGE SCALE GENOMIC DNA]</scope>
    <source>
        <strain evidence="2">R501</strain>
    </source>
</reference>
<name>A0A6F8ZCH9_9FIRM</name>
<sequence>MTQESSGTHPAIPTRPPARRILEGNPGLEAYYQQLAAMPVGSELRFRTITAALVHPAPSPEIEMGVRSLTVTTYKLERLHDGGTDIDALDWLLTVTIMHLHAESLTRSHEVNYYPCNTHKAAVSTFGLPRLPEGIPDPFPGA</sequence>
<proteinExistence type="predicted"/>
<organism evidence="2 3">
    <name type="scientific">Candidatus Hydrogenisulfobacillus filiaventi</name>
    <dbReference type="NCBI Taxonomy" id="2707344"/>
    <lineage>
        <taxon>Bacteria</taxon>
        <taxon>Bacillati</taxon>
        <taxon>Bacillota</taxon>
        <taxon>Clostridia</taxon>
        <taxon>Eubacteriales</taxon>
        <taxon>Clostridiales Family XVII. Incertae Sedis</taxon>
        <taxon>Candidatus Hydrogenisulfobacillus</taxon>
    </lineage>
</organism>
<dbReference type="AlphaFoldDB" id="A0A6F8ZCH9"/>
<evidence type="ECO:0000256" key="1">
    <source>
        <dbReference type="SAM" id="MobiDB-lite"/>
    </source>
</evidence>
<dbReference type="KEGG" id="hfv:R50_0062"/>
<dbReference type="Proteomes" id="UP000503399">
    <property type="component" value="Chromosome"/>
</dbReference>
<protein>
    <submittedName>
        <fullName evidence="2">Uncharacterized protein</fullName>
    </submittedName>
</protein>
<evidence type="ECO:0000313" key="2">
    <source>
        <dbReference type="EMBL" id="CAB1127568.1"/>
    </source>
</evidence>
<gene>
    <name evidence="2" type="ORF">R50_0062</name>
</gene>
<dbReference type="EMBL" id="LR778114">
    <property type="protein sequence ID" value="CAB1127568.1"/>
    <property type="molecule type" value="Genomic_DNA"/>
</dbReference>